<sequence>MESVELRQGYGTSIRRVQTIIGRVFGFKSFLCPEATNMPDYNRSCKPPCHITSVGVLPTRKGEVVIEETYIKVTTTDSQIEDKGLDIGDEMSELDAGEGAGVLRTGKVEVWIRKGTVKERIAIDNEKFTTSIVSYEVNETRTEVAAPLGNTAEQQGRIAEMNVTSGDHWREIFDFCDVNTLIILSRTTKAWRVSLGLPSSPLLPSDKGEKSGDELTCEKNCSYLNRRILSALLSPYLDRLDSLPAALPAVLQPAWVAKSPSNAQHLVFSMFQMQRQIILEIYTKLLTFYEKPEELWLPLWSIGQDHRKEYLLKNIERRVDAGQYWRAHELTPTYPHHFPNYNSATLDLPCLKSKPLLPLDAIFFARYFQNFLSKACLPDMDVINIKVPTSEDYHSSSFPNFSADRRSAPRGKVIEEAWDGGWWQSSEGEWKLLLKLGCVGADNERGDLYLDCTPGLTSTSHSTSSTYGAVYNHWKGAPVTHSIHLLAHSLTDLLYAVLIALEHIETFEGEVTKWKEGYKLSELDDLELPEGARTVADGMLTRAQSVWVERAGLVDKVRKLRVVLINYEVTEFLED</sequence>
<name>A0AAD5SFA2_9FUNG</name>
<reference evidence="1" key="1">
    <citation type="submission" date="2020-05" db="EMBL/GenBank/DDBJ databases">
        <title>Phylogenomic resolution of chytrid fungi.</title>
        <authorList>
            <person name="Stajich J.E."/>
            <person name="Amses K."/>
            <person name="Simmons R."/>
            <person name="Seto K."/>
            <person name="Myers J."/>
            <person name="Bonds A."/>
            <person name="Quandt C.A."/>
            <person name="Barry K."/>
            <person name="Liu P."/>
            <person name="Grigoriev I."/>
            <person name="Longcore J.E."/>
            <person name="James T.Y."/>
        </authorList>
    </citation>
    <scope>NUCLEOTIDE SEQUENCE</scope>
    <source>
        <strain evidence="1">JEL0318</strain>
    </source>
</reference>
<organism evidence="1 2">
    <name type="scientific">Rhizophlyctis rosea</name>
    <dbReference type="NCBI Taxonomy" id="64517"/>
    <lineage>
        <taxon>Eukaryota</taxon>
        <taxon>Fungi</taxon>
        <taxon>Fungi incertae sedis</taxon>
        <taxon>Chytridiomycota</taxon>
        <taxon>Chytridiomycota incertae sedis</taxon>
        <taxon>Chytridiomycetes</taxon>
        <taxon>Rhizophlyctidales</taxon>
        <taxon>Rhizophlyctidaceae</taxon>
        <taxon>Rhizophlyctis</taxon>
    </lineage>
</organism>
<dbReference type="EMBL" id="JADGJD010000193">
    <property type="protein sequence ID" value="KAJ3053625.1"/>
    <property type="molecule type" value="Genomic_DNA"/>
</dbReference>
<evidence type="ECO:0000313" key="2">
    <source>
        <dbReference type="Proteomes" id="UP001212841"/>
    </source>
</evidence>
<keyword evidence="2" id="KW-1185">Reference proteome</keyword>
<comment type="caution">
    <text evidence="1">The sequence shown here is derived from an EMBL/GenBank/DDBJ whole genome shotgun (WGS) entry which is preliminary data.</text>
</comment>
<proteinExistence type="predicted"/>
<gene>
    <name evidence="1" type="ORF">HK097_003818</name>
</gene>
<dbReference type="Proteomes" id="UP001212841">
    <property type="component" value="Unassembled WGS sequence"/>
</dbReference>
<dbReference type="AlphaFoldDB" id="A0AAD5SFA2"/>
<protein>
    <submittedName>
        <fullName evidence="1">Uncharacterized protein</fullName>
    </submittedName>
</protein>
<accession>A0AAD5SFA2</accession>
<evidence type="ECO:0000313" key="1">
    <source>
        <dbReference type="EMBL" id="KAJ3053625.1"/>
    </source>
</evidence>